<evidence type="ECO:0000313" key="4">
    <source>
        <dbReference type="Proteomes" id="UP000276232"/>
    </source>
</evidence>
<dbReference type="InterPro" id="IPR000182">
    <property type="entry name" value="GNAT_dom"/>
</dbReference>
<dbReference type="InParanoid" id="A0A3N1HN58"/>
<gene>
    <name evidence="3" type="ORF">EDC03_1550</name>
</gene>
<evidence type="ECO:0000313" key="3">
    <source>
        <dbReference type="EMBL" id="ROP43953.1"/>
    </source>
</evidence>
<dbReference type="Proteomes" id="UP000276232">
    <property type="component" value="Unassembled WGS sequence"/>
</dbReference>
<dbReference type="InterPro" id="IPR016181">
    <property type="entry name" value="Acyl_CoA_acyltransferase"/>
</dbReference>
<name>A0A3N1HN58_9ACTN</name>
<protein>
    <submittedName>
        <fullName evidence="3">Acetyltransferase (GNAT) family protein</fullName>
    </submittedName>
</protein>
<dbReference type="InterPro" id="IPR056934">
    <property type="entry name" value="SH3_Rv0428c"/>
</dbReference>
<proteinExistence type="predicted"/>
<keyword evidence="3" id="KW-0808">Transferase</keyword>
<dbReference type="Pfam" id="PF24553">
    <property type="entry name" value="Rv0428c_C"/>
    <property type="match status" value="1"/>
</dbReference>
<dbReference type="EMBL" id="RJKN01000003">
    <property type="protein sequence ID" value="ROP43953.1"/>
    <property type="molecule type" value="Genomic_DNA"/>
</dbReference>
<feature type="region of interest" description="Disordered" evidence="1">
    <location>
        <begin position="1"/>
        <end position="20"/>
    </location>
</feature>
<dbReference type="InterPro" id="IPR056935">
    <property type="entry name" value="Rv0428c-like_C"/>
</dbReference>
<sequence>MWHGRAVTGPPPPLPDLPPGGRVVLRHRTPDGGATDVLGELVEDAPGHLAVRDRAGGLHRVAREDVVAARPVPPRVRRRGADDGPVVGVCDLEAALALAWQAPSVARDGRWLLRSAGDRTRRASSVLALGGPGTDDLDAAVHAAGAWQRARGSTPRFQLPRATGAPAGRAARADAAALLEVSRLDAVLAARGWPLVSPTTVLTGRTGRVLDAVAGRGDAGVRLTPVPDAAWTALVRPGAPDDPVTAGLLVSAPEQVFAAVDGPGGAAAVGRLALADGWAVLTDLVVAPAARRRGLARAVVGALLGAAGDLPGVALQVADGNAPARALYAGLGLAEHHRYAYREEPAAPSA</sequence>
<evidence type="ECO:0000256" key="1">
    <source>
        <dbReference type="SAM" id="MobiDB-lite"/>
    </source>
</evidence>
<evidence type="ECO:0000259" key="2">
    <source>
        <dbReference type="PROSITE" id="PS51186"/>
    </source>
</evidence>
<feature type="domain" description="N-acetyltransferase" evidence="2">
    <location>
        <begin position="218"/>
        <end position="350"/>
    </location>
</feature>
<dbReference type="PROSITE" id="PS51186">
    <property type="entry name" value="GNAT"/>
    <property type="match status" value="1"/>
</dbReference>
<dbReference type="AlphaFoldDB" id="A0A3N1HN58"/>
<dbReference type="Pfam" id="PF24551">
    <property type="entry name" value="SH3_Rv0428c"/>
    <property type="match status" value="1"/>
</dbReference>
<accession>A0A3N1HN58</accession>
<comment type="caution">
    <text evidence="3">The sequence shown here is derived from an EMBL/GenBank/DDBJ whole genome shotgun (WGS) entry which is preliminary data.</text>
</comment>
<dbReference type="Gene3D" id="3.40.630.30">
    <property type="match status" value="1"/>
</dbReference>
<dbReference type="SUPFAM" id="SSF55729">
    <property type="entry name" value="Acyl-CoA N-acyltransferases (Nat)"/>
    <property type="match status" value="1"/>
</dbReference>
<keyword evidence="4" id="KW-1185">Reference proteome</keyword>
<dbReference type="GO" id="GO:0016747">
    <property type="term" value="F:acyltransferase activity, transferring groups other than amino-acyl groups"/>
    <property type="evidence" value="ECO:0007669"/>
    <property type="project" value="InterPro"/>
</dbReference>
<reference evidence="3 4" key="1">
    <citation type="journal article" date="2015" name="Stand. Genomic Sci.">
        <title>Genomic Encyclopedia of Bacterial and Archaeal Type Strains, Phase III: the genomes of soil and plant-associated and newly described type strains.</title>
        <authorList>
            <person name="Whitman W.B."/>
            <person name="Woyke T."/>
            <person name="Klenk H.P."/>
            <person name="Zhou Y."/>
            <person name="Lilburn T.G."/>
            <person name="Beck B.J."/>
            <person name="De Vos P."/>
            <person name="Vandamme P."/>
            <person name="Eisen J.A."/>
            <person name="Garrity G."/>
            <person name="Hugenholtz P."/>
            <person name="Kyrpides N.C."/>
        </authorList>
    </citation>
    <scope>NUCLEOTIDE SEQUENCE [LARGE SCALE GENOMIC DNA]</scope>
    <source>
        <strain evidence="3 4">CECT 7306</strain>
    </source>
</reference>
<organism evidence="3 4">
    <name type="scientific">Pseudokineococcus lusitanus</name>
    <dbReference type="NCBI Taxonomy" id="763993"/>
    <lineage>
        <taxon>Bacteria</taxon>
        <taxon>Bacillati</taxon>
        <taxon>Actinomycetota</taxon>
        <taxon>Actinomycetes</taxon>
        <taxon>Kineosporiales</taxon>
        <taxon>Kineosporiaceae</taxon>
        <taxon>Pseudokineococcus</taxon>
    </lineage>
</organism>
<feature type="compositionally biased region" description="Pro residues" evidence="1">
    <location>
        <begin position="9"/>
        <end position="18"/>
    </location>
</feature>